<feature type="binding site" evidence="3">
    <location>
        <position position="60"/>
    </location>
    <ligand>
        <name>ATP</name>
        <dbReference type="ChEBI" id="CHEBI:30616"/>
    </ligand>
</feature>
<dbReference type="InterPro" id="IPR000719">
    <property type="entry name" value="Prot_kinase_dom"/>
</dbReference>
<keyword evidence="1 3" id="KW-0547">Nucleotide-binding</keyword>
<dbReference type="Pfam" id="PF00069">
    <property type="entry name" value="Pkinase"/>
    <property type="match status" value="1"/>
</dbReference>
<dbReference type="EMBL" id="CAJNNV010024334">
    <property type="protein sequence ID" value="CAE8609502.1"/>
    <property type="molecule type" value="Genomic_DNA"/>
</dbReference>
<accession>A0A813LD23</accession>
<dbReference type="PROSITE" id="PS00108">
    <property type="entry name" value="PROTEIN_KINASE_ST"/>
    <property type="match status" value="1"/>
</dbReference>
<dbReference type="GO" id="GO:0005524">
    <property type="term" value="F:ATP binding"/>
    <property type="evidence" value="ECO:0007669"/>
    <property type="project" value="UniProtKB-UniRule"/>
</dbReference>
<name>A0A813LD23_POLGL</name>
<sequence>MKFSITTHPATASADWQIRLDASCEHELSMIDVLGEGAFSKVYSLGQNSLALPDSKYAVKVSQKRTSQLEATSAAVREAEILGLASGCQNVMAICGLFLASDAELLVMEKCECSLYDQLTVLGPAPERVAATFMASVFVALAHIHSRGIVHRDVKAQNIMISAHDDRILLSDFGLAVQPAVQKDINWRCGTPGYIAPEVIKHMSGSSMVDMFAAGVLFYFAVTTSMPFKGSHWMQQTVDFRPDFGQEGELAGKSQACIQLIQQLLEKNPECRLSADEATSHHWFERLALGDVSQPLFQKRPTAPGNNTQPAVDLMTGMQVPQRFVSPCWASRASMLLKRSTVQVRLRMNAARLKWHTSTSGCRVSRIAGDKFASVVA</sequence>
<protein>
    <recommendedName>
        <fullName evidence="5">Protein kinase domain-containing protein</fullName>
    </recommendedName>
</protein>
<evidence type="ECO:0000313" key="7">
    <source>
        <dbReference type="EMBL" id="CAE8722766.1"/>
    </source>
</evidence>
<proteinExistence type="inferred from homology"/>
<dbReference type="EMBL" id="CAJNNW010034456">
    <property type="protein sequence ID" value="CAE8722766.1"/>
    <property type="molecule type" value="Genomic_DNA"/>
</dbReference>
<evidence type="ECO:0000256" key="2">
    <source>
        <dbReference type="ARBA" id="ARBA00022840"/>
    </source>
</evidence>
<keyword evidence="9" id="KW-1185">Reference proteome</keyword>
<dbReference type="PROSITE" id="PS50011">
    <property type="entry name" value="PROTEIN_KINASE_DOM"/>
    <property type="match status" value="1"/>
</dbReference>
<dbReference type="GO" id="GO:0005737">
    <property type="term" value="C:cytoplasm"/>
    <property type="evidence" value="ECO:0007669"/>
    <property type="project" value="TreeGrafter"/>
</dbReference>
<evidence type="ECO:0000256" key="4">
    <source>
        <dbReference type="RuleBase" id="RU000304"/>
    </source>
</evidence>
<evidence type="ECO:0000256" key="3">
    <source>
        <dbReference type="PROSITE-ProRule" id="PRU10141"/>
    </source>
</evidence>
<dbReference type="GO" id="GO:0004674">
    <property type="term" value="F:protein serine/threonine kinase activity"/>
    <property type="evidence" value="ECO:0007669"/>
    <property type="project" value="UniProtKB-KW"/>
</dbReference>
<dbReference type="InterPro" id="IPR008271">
    <property type="entry name" value="Ser/Thr_kinase_AS"/>
</dbReference>
<evidence type="ECO:0000259" key="5">
    <source>
        <dbReference type="PROSITE" id="PS50011"/>
    </source>
</evidence>
<keyword evidence="4" id="KW-0808">Transferase</keyword>
<dbReference type="GO" id="GO:0005634">
    <property type="term" value="C:nucleus"/>
    <property type="evidence" value="ECO:0007669"/>
    <property type="project" value="TreeGrafter"/>
</dbReference>
<reference evidence="7" key="1">
    <citation type="submission" date="2021-02" db="EMBL/GenBank/DDBJ databases">
        <authorList>
            <person name="Dougan E. K."/>
            <person name="Rhodes N."/>
            <person name="Thang M."/>
            <person name="Chan C."/>
        </authorList>
    </citation>
    <scope>NUCLEOTIDE SEQUENCE</scope>
</reference>
<keyword evidence="2 3" id="KW-0067">ATP-binding</keyword>
<evidence type="ECO:0000313" key="9">
    <source>
        <dbReference type="Proteomes" id="UP000654075"/>
    </source>
</evidence>
<dbReference type="Proteomes" id="UP000626109">
    <property type="component" value="Unassembled WGS sequence"/>
</dbReference>
<dbReference type="PROSITE" id="PS00107">
    <property type="entry name" value="PROTEIN_KINASE_ATP"/>
    <property type="match status" value="1"/>
</dbReference>
<dbReference type="InterPro" id="IPR017441">
    <property type="entry name" value="Protein_kinase_ATP_BS"/>
</dbReference>
<feature type="domain" description="Protein kinase" evidence="5">
    <location>
        <begin position="28"/>
        <end position="284"/>
    </location>
</feature>
<evidence type="ECO:0000313" key="8">
    <source>
        <dbReference type="Proteomes" id="UP000626109"/>
    </source>
</evidence>
<keyword evidence="4" id="KW-0723">Serine/threonine-protein kinase</keyword>
<evidence type="ECO:0000313" key="6">
    <source>
        <dbReference type="EMBL" id="CAE8609502.1"/>
    </source>
</evidence>
<dbReference type="PANTHER" id="PTHR44167:SF18">
    <property type="entry name" value="PROTEIN KINASE DOMAIN-CONTAINING PROTEIN"/>
    <property type="match status" value="1"/>
</dbReference>
<comment type="caution">
    <text evidence="7">The sequence shown here is derived from an EMBL/GenBank/DDBJ whole genome shotgun (WGS) entry which is preliminary data.</text>
</comment>
<dbReference type="GO" id="GO:0044773">
    <property type="term" value="P:mitotic DNA damage checkpoint signaling"/>
    <property type="evidence" value="ECO:0007669"/>
    <property type="project" value="TreeGrafter"/>
</dbReference>
<dbReference type="PANTHER" id="PTHR44167">
    <property type="entry name" value="OVARIAN-SPECIFIC SERINE/THREONINE-PROTEIN KINASE LOK-RELATED"/>
    <property type="match status" value="1"/>
</dbReference>
<dbReference type="SMART" id="SM00220">
    <property type="entry name" value="S_TKc"/>
    <property type="match status" value="1"/>
</dbReference>
<dbReference type="AlphaFoldDB" id="A0A813LD23"/>
<dbReference type="InterPro" id="IPR011009">
    <property type="entry name" value="Kinase-like_dom_sf"/>
</dbReference>
<organism evidence="7 8">
    <name type="scientific">Polarella glacialis</name>
    <name type="common">Dinoflagellate</name>
    <dbReference type="NCBI Taxonomy" id="89957"/>
    <lineage>
        <taxon>Eukaryota</taxon>
        <taxon>Sar</taxon>
        <taxon>Alveolata</taxon>
        <taxon>Dinophyceae</taxon>
        <taxon>Suessiales</taxon>
        <taxon>Suessiaceae</taxon>
        <taxon>Polarella</taxon>
    </lineage>
</organism>
<gene>
    <name evidence="6" type="ORF">PGLA1383_LOCUS27329</name>
    <name evidence="7" type="ORF">PGLA2088_LOCUS42746</name>
</gene>
<dbReference type="Gene3D" id="1.10.510.10">
    <property type="entry name" value="Transferase(Phosphotransferase) domain 1"/>
    <property type="match status" value="1"/>
</dbReference>
<dbReference type="SUPFAM" id="SSF56112">
    <property type="entry name" value="Protein kinase-like (PK-like)"/>
    <property type="match status" value="1"/>
</dbReference>
<keyword evidence="4" id="KW-0418">Kinase</keyword>
<comment type="similarity">
    <text evidence="4">Belongs to the protein kinase superfamily.</text>
</comment>
<dbReference type="Proteomes" id="UP000654075">
    <property type="component" value="Unassembled WGS sequence"/>
</dbReference>
<evidence type="ECO:0000256" key="1">
    <source>
        <dbReference type="ARBA" id="ARBA00022741"/>
    </source>
</evidence>